<protein>
    <submittedName>
        <fullName evidence="4">Alpha/beta hydrolase</fullName>
    </submittedName>
</protein>
<dbReference type="PANTHER" id="PTHR48081:SF8">
    <property type="entry name" value="ALPHA_BETA HYDROLASE FOLD-3 DOMAIN-CONTAINING PROTEIN-RELATED"/>
    <property type="match status" value="1"/>
</dbReference>
<evidence type="ECO:0000259" key="3">
    <source>
        <dbReference type="Pfam" id="PF07859"/>
    </source>
</evidence>
<comment type="caution">
    <text evidence="4">The sequence shown here is derived from an EMBL/GenBank/DDBJ whole genome shotgun (WGS) entry which is preliminary data.</text>
</comment>
<keyword evidence="2 4" id="KW-0378">Hydrolase</keyword>
<dbReference type="Gene3D" id="3.40.50.1820">
    <property type="entry name" value="alpha/beta hydrolase"/>
    <property type="match status" value="1"/>
</dbReference>
<keyword evidence="5" id="KW-1185">Reference proteome</keyword>
<dbReference type="Proteomes" id="UP000680348">
    <property type="component" value="Unassembled WGS sequence"/>
</dbReference>
<evidence type="ECO:0000256" key="1">
    <source>
        <dbReference type="ARBA" id="ARBA00010515"/>
    </source>
</evidence>
<dbReference type="RefSeq" id="WP_188256832.1">
    <property type="nucleotide sequence ID" value="NZ_JABVCF010000013.1"/>
</dbReference>
<dbReference type="InterPro" id="IPR013094">
    <property type="entry name" value="AB_hydrolase_3"/>
</dbReference>
<dbReference type="InterPro" id="IPR002168">
    <property type="entry name" value="Lipase_GDXG_HIS_AS"/>
</dbReference>
<evidence type="ECO:0000313" key="4">
    <source>
        <dbReference type="EMBL" id="MBS3651267.1"/>
    </source>
</evidence>
<dbReference type="SUPFAM" id="SSF53474">
    <property type="entry name" value="alpha/beta-Hydrolases"/>
    <property type="match status" value="1"/>
</dbReference>
<evidence type="ECO:0000313" key="5">
    <source>
        <dbReference type="Proteomes" id="UP000680348"/>
    </source>
</evidence>
<gene>
    <name evidence="4" type="ORF">KEU06_21885</name>
</gene>
<sequence>MRPAVDYSNLIDRETWAFIDRVNSFYPPEAIDWPIEKNRTIYNGMSREFHAGHPAGVAAETTALEADGRSIPVRIYHREAADERAVILYLHGGGFVLGDLESHDDICAELCAGTGFTAVSIDYRLAPEHTGTAAFDDAMAGLQWVSERFGRPIVLVGESAGASVAASLSHNSRRKHWAPGGQILIYPSLGGDLTKPSMSRHAEAPLLSAKDVAFYRTIRTGGQETGSDPRFEALADSDFSDLPPTVIFTAECDPLASEGPLYAGLIEAAGGKACSIEEKGLPHGYLRGRRMARRAGESFARIISATAALGRGEWPY</sequence>
<dbReference type="EMBL" id="JAGWCR010000013">
    <property type="protein sequence ID" value="MBS3651267.1"/>
    <property type="molecule type" value="Genomic_DNA"/>
</dbReference>
<dbReference type="InterPro" id="IPR050300">
    <property type="entry name" value="GDXG_lipolytic_enzyme"/>
</dbReference>
<organism evidence="4 5">
    <name type="scientific">Pseudaminobacter soli</name>
    <name type="common">ex Zhang et al. 2022</name>
    <dbReference type="NCBI Taxonomy" id="2831468"/>
    <lineage>
        <taxon>Bacteria</taxon>
        <taxon>Pseudomonadati</taxon>
        <taxon>Pseudomonadota</taxon>
        <taxon>Alphaproteobacteria</taxon>
        <taxon>Hyphomicrobiales</taxon>
        <taxon>Phyllobacteriaceae</taxon>
        <taxon>Pseudaminobacter</taxon>
    </lineage>
</organism>
<feature type="domain" description="Alpha/beta hydrolase fold-3" evidence="3">
    <location>
        <begin position="87"/>
        <end position="286"/>
    </location>
</feature>
<comment type="similarity">
    <text evidence="1">Belongs to the 'GDXG' lipolytic enzyme family.</text>
</comment>
<accession>A0A942EA47</accession>
<dbReference type="GO" id="GO:0016787">
    <property type="term" value="F:hydrolase activity"/>
    <property type="evidence" value="ECO:0007669"/>
    <property type="project" value="UniProtKB-KW"/>
</dbReference>
<dbReference type="Pfam" id="PF07859">
    <property type="entry name" value="Abhydrolase_3"/>
    <property type="match status" value="1"/>
</dbReference>
<dbReference type="InterPro" id="IPR029058">
    <property type="entry name" value="AB_hydrolase_fold"/>
</dbReference>
<name>A0A942EA47_9HYPH</name>
<dbReference type="AlphaFoldDB" id="A0A942EA47"/>
<dbReference type="PANTHER" id="PTHR48081">
    <property type="entry name" value="AB HYDROLASE SUPERFAMILY PROTEIN C4A8.06C"/>
    <property type="match status" value="1"/>
</dbReference>
<proteinExistence type="inferred from homology"/>
<evidence type="ECO:0000256" key="2">
    <source>
        <dbReference type="ARBA" id="ARBA00022801"/>
    </source>
</evidence>
<dbReference type="PROSITE" id="PS01173">
    <property type="entry name" value="LIPASE_GDXG_HIS"/>
    <property type="match status" value="1"/>
</dbReference>
<reference evidence="4" key="1">
    <citation type="submission" date="2021-04" db="EMBL/GenBank/DDBJ databases">
        <title>Pseudaminobacter soli sp. nov., isolated from paddy soil contaminated by heavy metals.</title>
        <authorList>
            <person name="Zhang K."/>
        </authorList>
    </citation>
    <scope>NUCLEOTIDE SEQUENCE</scope>
    <source>
        <strain evidence="4">19-2017</strain>
    </source>
</reference>